<dbReference type="Gene3D" id="3.40.30.10">
    <property type="entry name" value="Glutaredoxin"/>
    <property type="match status" value="1"/>
</dbReference>
<protein>
    <recommendedName>
        <fullName evidence="7">Glutathione S-transferase</fullName>
    </recommendedName>
</protein>
<gene>
    <name evidence="5" type="ORF">LTR77_010397</name>
</gene>
<dbReference type="Pfam" id="PF00043">
    <property type="entry name" value="GST_C"/>
    <property type="match status" value="1"/>
</dbReference>
<dbReference type="InterPro" id="IPR004045">
    <property type="entry name" value="Glutathione_S-Trfase_N"/>
</dbReference>
<evidence type="ECO:0000259" key="4">
    <source>
        <dbReference type="PROSITE" id="PS50405"/>
    </source>
</evidence>
<dbReference type="InterPro" id="IPR040079">
    <property type="entry name" value="Glutathione_S-Trfase"/>
</dbReference>
<evidence type="ECO:0000313" key="6">
    <source>
        <dbReference type="Proteomes" id="UP001337655"/>
    </source>
</evidence>
<proteinExistence type="inferred from homology"/>
<feature type="domain" description="GST N-terminal" evidence="3">
    <location>
        <begin position="34"/>
        <end position="111"/>
    </location>
</feature>
<dbReference type="InterPro" id="IPR036249">
    <property type="entry name" value="Thioredoxin-like_sf"/>
</dbReference>
<accession>A0AAV9NZA0</accession>
<dbReference type="Gene3D" id="1.20.1050.10">
    <property type="match status" value="1"/>
</dbReference>
<keyword evidence="6" id="KW-1185">Reference proteome</keyword>
<feature type="domain" description="GST C-terminal" evidence="4">
    <location>
        <begin position="116"/>
        <end position="244"/>
    </location>
</feature>
<evidence type="ECO:0008006" key="7">
    <source>
        <dbReference type="Google" id="ProtNLM"/>
    </source>
</evidence>
<evidence type="ECO:0000256" key="2">
    <source>
        <dbReference type="RuleBase" id="RU003494"/>
    </source>
</evidence>
<dbReference type="Proteomes" id="UP001337655">
    <property type="component" value="Unassembled WGS sequence"/>
</dbReference>
<dbReference type="PANTHER" id="PTHR44051:SF8">
    <property type="entry name" value="GLUTATHIONE S-TRANSFERASE GSTA"/>
    <property type="match status" value="1"/>
</dbReference>
<dbReference type="InterPro" id="IPR004046">
    <property type="entry name" value="GST_C"/>
</dbReference>
<dbReference type="SUPFAM" id="SSF52833">
    <property type="entry name" value="Thioredoxin-like"/>
    <property type="match status" value="1"/>
</dbReference>
<name>A0AAV9NZA0_9PEZI</name>
<dbReference type="EMBL" id="JAVRRT010000023">
    <property type="protein sequence ID" value="KAK5163724.1"/>
    <property type="molecule type" value="Genomic_DNA"/>
</dbReference>
<dbReference type="RefSeq" id="XP_064654126.1">
    <property type="nucleotide sequence ID" value="XM_064807617.1"/>
</dbReference>
<dbReference type="SFLD" id="SFLDS00019">
    <property type="entry name" value="Glutathione_Transferase_(cytos"/>
    <property type="match status" value="1"/>
</dbReference>
<dbReference type="AlphaFoldDB" id="A0AAV9NZA0"/>
<dbReference type="PROSITE" id="PS50404">
    <property type="entry name" value="GST_NTER"/>
    <property type="match status" value="1"/>
</dbReference>
<dbReference type="Pfam" id="PF02798">
    <property type="entry name" value="GST_N"/>
    <property type="match status" value="1"/>
</dbReference>
<organism evidence="5 6">
    <name type="scientific">Saxophila tyrrhenica</name>
    <dbReference type="NCBI Taxonomy" id="1690608"/>
    <lineage>
        <taxon>Eukaryota</taxon>
        <taxon>Fungi</taxon>
        <taxon>Dikarya</taxon>
        <taxon>Ascomycota</taxon>
        <taxon>Pezizomycotina</taxon>
        <taxon>Dothideomycetes</taxon>
        <taxon>Dothideomycetidae</taxon>
        <taxon>Mycosphaerellales</taxon>
        <taxon>Extremaceae</taxon>
        <taxon>Saxophila</taxon>
    </lineage>
</organism>
<sequence length="247" mass="27299">MRSNNTVILLGSHMLPTQHGTIHGDIAKKPLEMAQNIILYTAPGSCGLVPQTLLHHCNISFKPIGVSLQNLAELSSKNPKGQVPVFDWNGELITEVPAIAHAINHLAPEGKILGRSPVEFVRVCEWMNFLSASIHSQPWGAFVRPFRFTDEPEAEPGVKRKAKQRLQERLALMESKLPADGWVVGEGFTAVDAYCLAISQWVVARTDLDFKGDFPKWAALVDRAHKVEAVQKALAEEKQLAEELNKA</sequence>
<evidence type="ECO:0000313" key="5">
    <source>
        <dbReference type="EMBL" id="KAK5163724.1"/>
    </source>
</evidence>
<dbReference type="SUPFAM" id="SSF47616">
    <property type="entry name" value="GST C-terminal domain-like"/>
    <property type="match status" value="1"/>
</dbReference>
<reference evidence="5 6" key="1">
    <citation type="submission" date="2023-08" db="EMBL/GenBank/DDBJ databases">
        <title>Black Yeasts Isolated from many extreme environments.</title>
        <authorList>
            <person name="Coleine C."/>
            <person name="Stajich J.E."/>
            <person name="Selbmann L."/>
        </authorList>
    </citation>
    <scope>NUCLEOTIDE SEQUENCE [LARGE SCALE GENOMIC DNA]</scope>
    <source>
        <strain evidence="5 6">CCFEE 5935</strain>
    </source>
</reference>
<dbReference type="PROSITE" id="PS50405">
    <property type="entry name" value="GST_CTER"/>
    <property type="match status" value="1"/>
</dbReference>
<comment type="similarity">
    <text evidence="1 2">Belongs to the GST superfamily.</text>
</comment>
<dbReference type="GeneID" id="89931725"/>
<dbReference type="InterPro" id="IPR010987">
    <property type="entry name" value="Glutathione-S-Trfase_C-like"/>
</dbReference>
<dbReference type="PANTHER" id="PTHR44051">
    <property type="entry name" value="GLUTATHIONE S-TRANSFERASE-RELATED"/>
    <property type="match status" value="1"/>
</dbReference>
<dbReference type="InterPro" id="IPR036282">
    <property type="entry name" value="Glutathione-S-Trfase_C_sf"/>
</dbReference>
<evidence type="ECO:0000256" key="1">
    <source>
        <dbReference type="ARBA" id="ARBA00007409"/>
    </source>
</evidence>
<comment type="caution">
    <text evidence="5">The sequence shown here is derived from an EMBL/GenBank/DDBJ whole genome shotgun (WGS) entry which is preliminary data.</text>
</comment>
<evidence type="ECO:0000259" key="3">
    <source>
        <dbReference type="PROSITE" id="PS50404"/>
    </source>
</evidence>